<dbReference type="AlphaFoldDB" id="A0A7T6XUK2"/>
<evidence type="ECO:0000313" key="1">
    <source>
        <dbReference type="EMBL" id="QQK47643.1"/>
    </source>
</evidence>
<organism evidence="1 2">
    <name type="scientific">Penicillium digitatum</name>
    <name type="common">Green mold</name>
    <dbReference type="NCBI Taxonomy" id="36651"/>
    <lineage>
        <taxon>Eukaryota</taxon>
        <taxon>Fungi</taxon>
        <taxon>Dikarya</taxon>
        <taxon>Ascomycota</taxon>
        <taxon>Pezizomycotina</taxon>
        <taxon>Eurotiomycetes</taxon>
        <taxon>Eurotiomycetidae</taxon>
        <taxon>Eurotiales</taxon>
        <taxon>Aspergillaceae</taxon>
        <taxon>Penicillium</taxon>
    </lineage>
</organism>
<dbReference type="Proteomes" id="UP000595662">
    <property type="component" value="Chromosome 6"/>
</dbReference>
<dbReference type="Gene3D" id="1.10.600.10">
    <property type="entry name" value="Farnesyl Diphosphate Synthase"/>
    <property type="match status" value="1"/>
</dbReference>
<evidence type="ECO:0000313" key="2">
    <source>
        <dbReference type="Proteomes" id="UP000595662"/>
    </source>
</evidence>
<name>A0A7T6XUK2_PENDI</name>
<reference evidence="1 2" key="1">
    <citation type="submission" date="2020-08" db="EMBL/GenBank/DDBJ databases">
        <title>The completed genome sequence of the pathogenic ascomycete fungus Penicillium digitatum.</title>
        <authorList>
            <person name="Wang M."/>
        </authorList>
    </citation>
    <scope>NUCLEOTIDE SEQUENCE [LARGE SCALE GENOMIC DNA]</scope>
    <source>
        <strain evidence="1 2">PdW03</strain>
    </source>
</reference>
<gene>
    <name evidence="1" type="ORF">Pdw03_5278</name>
</gene>
<dbReference type="InterPro" id="IPR008949">
    <property type="entry name" value="Isoprenoid_synthase_dom_sf"/>
</dbReference>
<dbReference type="Pfam" id="PF19086">
    <property type="entry name" value="Terpene_syn_C_2"/>
    <property type="match status" value="1"/>
</dbReference>
<sequence length="380" mass="42582">MATCDYLSSQHDGIVSPLSGIRLPNNVTGKIPIYKRLNEEHAPRVCNPAILSGAQIALGIRDVSLQIPDYNIVLVDSVPQSAVISSHAKFKASINPENAGDAQDFHESCFAEAATVNLLFPDVRSESIRICLAAWLAAICTADDLLEAMPPAAATANLKELILKFQGRKADVSATNKLASIFLFFIDHCNQQLDLDESISRQLNNDLCNICESWLDELRFRQGILPNNFETYMQFRGKTMAIQPFFTLMRTMYKPIEGEYLSGLQDLLNQISLVLGLQNDLVGLEKDRRDGETMNAVLLSLKEKAEMDADHMEIEFRRKIEEICDLHNLYVSAAVEMYQALHVSMNEDAHDPTLETAILALADTHLKWCTSYKRYQAKIE</sequence>
<proteinExistence type="predicted"/>
<dbReference type="VEuPathDB" id="FungiDB:PDIP_02810"/>
<dbReference type="GeneID" id="26228604"/>
<protein>
    <submittedName>
        <fullName evidence="1">Terpenoid synthase</fullName>
    </submittedName>
</protein>
<dbReference type="SUPFAM" id="SSF48576">
    <property type="entry name" value="Terpenoid synthases"/>
    <property type="match status" value="1"/>
</dbReference>
<dbReference type="EMBL" id="CP060779">
    <property type="protein sequence ID" value="QQK47643.1"/>
    <property type="molecule type" value="Genomic_DNA"/>
</dbReference>
<accession>A0A7T6XUK2</accession>
<dbReference type="RefSeq" id="XP_065957951.1">
    <property type="nucleotide sequence ID" value="XM_066101011.1"/>
</dbReference>